<name>A0A1H5S344_9VIBR</name>
<dbReference type="SUPFAM" id="SSF57783">
    <property type="entry name" value="Zinc beta-ribbon"/>
    <property type="match status" value="1"/>
</dbReference>
<proteinExistence type="predicted"/>
<evidence type="ECO:0000313" key="2">
    <source>
        <dbReference type="Proteomes" id="UP000236721"/>
    </source>
</evidence>
<dbReference type="AlphaFoldDB" id="A0A1H5S344"/>
<gene>
    <name evidence="1" type="ORF">SAMN04488244_101205</name>
</gene>
<keyword evidence="2" id="KW-1185">Reference proteome</keyword>
<accession>A0A1H5S344</accession>
<organism evidence="1 2">
    <name type="scientific">Vibrio hangzhouensis</name>
    <dbReference type="NCBI Taxonomy" id="462991"/>
    <lineage>
        <taxon>Bacteria</taxon>
        <taxon>Pseudomonadati</taxon>
        <taxon>Pseudomonadota</taxon>
        <taxon>Gammaproteobacteria</taxon>
        <taxon>Vibrionales</taxon>
        <taxon>Vibrionaceae</taxon>
        <taxon>Vibrio</taxon>
    </lineage>
</organism>
<evidence type="ECO:0000313" key="1">
    <source>
        <dbReference type="EMBL" id="SEF44237.1"/>
    </source>
</evidence>
<reference evidence="2" key="1">
    <citation type="submission" date="2016-10" db="EMBL/GenBank/DDBJ databases">
        <authorList>
            <person name="Varghese N."/>
            <person name="Submissions S."/>
        </authorList>
    </citation>
    <scope>NUCLEOTIDE SEQUENCE [LARGE SCALE GENOMIC DNA]</scope>
    <source>
        <strain evidence="2">CGMCC 1.7062</strain>
    </source>
</reference>
<dbReference type="EMBL" id="FNVG01000001">
    <property type="protein sequence ID" value="SEF44237.1"/>
    <property type="molecule type" value="Genomic_DNA"/>
</dbReference>
<sequence length="75" mass="8330">MTFNDEQNPFAGLCPVCGGDEGLLSEDNETFLCAHCGHYTTEYSEQSARYYRQKFSSISAKSISLKPTTLNCSVH</sequence>
<dbReference type="Proteomes" id="UP000236721">
    <property type="component" value="Unassembled WGS sequence"/>
</dbReference>
<protein>
    <submittedName>
        <fullName evidence="1">Uncharacterized protein</fullName>
    </submittedName>
</protein>